<dbReference type="RefSeq" id="WP_160682626.1">
    <property type="nucleotide sequence ID" value="NZ_WTYW01000002.1"/>
</dbReference>
<evidence type="ECO:0000256" key="2">
    <source>
        <dbReference type="ARBA" id="ARBA00022692"/>
    </source>
</evidence>
<evidence type="ECO:0000256" key="1">
    <source>
        <dbReference type="ARBA" id="ARBA00004141"/>
    </source>
</evidence>
<feature type="transmembrane region" description="Helical" evidence="5">
    <location>
        <begin position="195"/>
        <end position="221"/>
    </location>
</feature>
<dbReference type="OrthoDB" id="7828645at2"/>
<keyword evidence="8" id="KW-1185">Reference proteome</keyword>
<comment type="subcellular location">
    <subcellularLocation>
        <location evidence="1">Membrane</location>
        <topology evidence="1">Multi-pass membrane protein</topology>
    </subcellularLocation>
</comment>
<feature type="domain" description="NnrU" evidence="6">
    <location>
        <begin position="8"/>
        <end position="217"/>
    </location>
</feature>
<organism evidence="7 8">
    <name type="scientific">Parapontixanthobacter aurantiacus</name>
    <dbReference type="NCBI Taxonomy" id="1463599"/>
    <lineage>
        <taxon>Bacteria</taxon>
        <taxon>Pseudomonadati</taxon>
        <taxon>Pseudomonadota</taxon>
        <taxon>Alphaproteobacteria</taxon>
        <taxon>Sphingomonadales</taxon>
        <taxon>Erythrobacteraceae</taxon>
        <taxon>Parapontixanthobacter</taxon>
    </lineage>
</organism>
<dbReference type="Gene3D" id="1.20.120.1630">
    <property type="match status" value="1"/>
</dbReference>
<dbReference type="Proteomes" id="UP000433104">
    <property type="component" value="Unassembled WGS sequence"/>
</dbReference>
<evidence type="ECO:0000259" key="6">
    <source>
        <dbReference type="Pfam" id="PF07298"/>
    </source>
</evidence>
<evidence type="ECO:0000256" key="5">
    <source>
        <dbReference type="SAM" id="Phobius"/>
    </source>
</evidence>
<proteinExistence type="predicted"/>
<dbReference type="AlphaFoldDB" id="A0A844ZGI7"/>
<keyword evidence="4 5" id="KW-0472">Membrane</keyword>
<evidence type="ECO:0000256" key="3">
    <source>
        <dbReference type="ARBA" id="ARBA00022989"/>
    </source>
</evidence>
<evidence type="ECO:0000313" key="8">
    <source>
        <dbReference type="Proteomes" id="UP000433104"/>
    </source>
</evidence>
<feature type="transmembrane region" description="Helical" evidence="5">
    <location>
        <begin position="70"/>
        <end position="91"/>
    </location>
</feature>
<gene>
    <name evidence="7" type="ORF">GRI38_08560</name>
</gene>
<feature type="transmembrane region" description="Helical" evidence="5">
    <location>
        <begin position="39"/>
        <end position="58"/>
    </location>
</feature>
<name>A0A844ZGI7_9SPHN</name>
<dbReference type="EMBL" id="WTYW01000002">
    <property type="protein sequence ID" value="MXO86077.1"/>
    <property type="molecule type" value="Genomic_DNA"/>
</dbReference>
<comment type="caution">
    <text evidence="7">The sequence shown here is derived from an EMBL/GenBank/DDBJ whole genome shotgun (WGS) entry which is preliminary data.</text>
</comment>
<evidence type="ECO:0000313" key="7">
    <source>
        <dbReference type="EMBL" id="MXO86077.1"/>
    </source>
</evidence>
<evidence type="ECO:0000256" key="4">
    <source>
        <dbReference type="ARBA" id="ARBA00023136"/>
    </source>
</evidence>
<reference evidence="7 8" key="1">
    <citation type="submission" date="2019-12" db="EMBL/GenBank/DDBJ databases">
        <title>Genomic-based taxomic classification of the family Erythrobacteraceae.</title>
        <authorList>
            <person name="Xu L."/>
        </authorList>
    </citation>
    <scope>NUCLEOTIDE SEQUENCE [LARGE SCALE GENOMIC DNA]</scope>
    <source>
        <strain evidence="7 8">MCCC 1A09962</strain>
    </source>
</reference>
<accession>A0A844ZGI7</accession>
<dbReference type="GO" id="GO:0016020">
    <property type="term" value="C:membrane"/>
    <property type="evidence" value="ECO:0007669"/>
    <property type="project" value="UniProtKB-SubCell"/>
</dbReference>
<protein>
    <submittedName>
        <fullName evidence="7">MFS transporter</fullName>
    </submittedName>
</protein>
<feature type="transmembrane region" description="Helical" evidence="5">
    <location>
        <begin position="126"/>
        <end position="159"/>
    </location>
</feature>
<keyword evidence="2 5" id="KW-0812">Transmembrane</keyword>
<dbReference type="InterPro" id="IPR009915">
    <property type="entry name" value="NnrU_dom"/>
</dbReference>
<sequence>MDNALVSLSAASIAFVGSHFAMSHPLRPLLSRFGTGGFMAIYNIVSLATLVWMIIAFRQSPPSDLGGSGPAGWIVATILTLPALVLFMGSLTPRNPAMPTPGAEAAARAGPAGVFRITRHPMMWGFALWAISHLVLWWSTRTVIVATAILILALVGSLLQDAKKQRLMGEAWIEWEAQTSWLPQISRFLAPGWKVWSAALLVWIVVSWAHGPLGGVPAGIFRWL</sequence>
<dbReference type="Pfam" id="PF07298">
    <property type="entry name" value="NnrU"/>
    <property type="match status" value="1"/>
</dbReference>
<keyword evidence="3 5" id="KW-1133">Transmembrane helix</keyword>